<feature type="region of interest" description="Disordered" evidence="1">
    <location>
        <begin position="201"/>
        <end position="222"/>
    </location>
</feature>
<organism evidence="2 3">
    <name type="scientific">Phlyctema vagabunda</name>
    <dbReference type="NCBI Taxonomy" id="108571"/>
    <lineage>
        <taxon>Eukaryota</taxon>
        <taxon>Fungi</taxon>
        <taxon>Dikarya</taxon>
        <taxon>Ascomycota</taxon>
        <taxon>Pezizomycotina</taxon>
        <taxon>Leotiomycetes</taxon>
        <taxon>Helotiales</taxon>
        <taxon>Dermateaceae</taxon>
        <taxon>Phlyctema</taxon>
    </lineage>
</organism>
<comment type="caution">
    <text evidence="2">The sequence shown here is derived from an EMBL/GenBank/DDBJ whole genome shotgun (WGS) entry which is preliminary data.</text>
</comment>
<accession>A0ABR4P6S4</accession>
<dbReference type="EMBL" id="JBFCZG010000008">
    <property type="protein sequence ID" value="KAL3419015.1"/>
    <property type="molecule type" value="Genomic_DNA"/>
</dbReference>
<sequence length="412" mass="46111">MAQLSSSTPPRMPRRASEETTPVILLPILRTSQDLRGPSTTLVPDAMEVQSFRFPTPPRLKQLTDFLAMPYTQQEWKLVMGEVRTLYFKHNYRQCSARCIQLLESIEDLNRVHPLYSIYLSFYAATCIELTARSLHANSCEKIPLLQTASHYYKQAEINTGYATFSAAPTIMNAIRERGGLQSASDAASIRSSVNSVFSQTSSASSNIPPSPTSPEFPYNLQDREGEITPTMKHVHPSSSEEDLKPAPLKVRKKVSFTTAPGISSDSLLLLEPEQEASRSPSQSYQSSPRDTTERGSSTSNYLSSQYLDHYLAHLASLSEQLTYHKTVVSNHIESITAQRKARRSDTSQIFGGFSNGILSSSDFGGSDETKRADLQSRIQRLKERGWKRERFHGDRYKKLCDLALSELNIGD</sequence>
<keyword evidence="3" id="KW-1185">Reference proteome</keyword>
<gene>
    <name evidence="2" type="ORF">PVAG01_09236</name>
</gene>
<feature type="compositionally biased region" description="Low complexity" evidence="1">
    <location>
        <begin position="278"/>
        <end position="290"/>
    </location>
</feature>
<evidence type="ECO:0000256" key="1">
    <source>
        <dbReference type="SAM" id="MobiDB-lite"/>
    </source>
</evidence>
<reference evidence="2 3" key="1">
    <citation type="submission" date="2024-06" db="EMBL/GenBank/DDBJ databases">
        <title>Complete genome of Phlyctema vagabunda strain 19-DSS-EL-015.</title>
        <authorList>
            <person name="Fiorenzani C."/>
        </authorList>
    </citation>
    <scope>NUCLEOTIDE SEQUENCE [LARGE SCALE GENOMIC DNA]</scope>
    <source>
        <strain evidence="2 3">19-DSS-EL-015</strain>
    </source>
</reference>
<proteinExistence type="predicted"/>
<evidence type="ECO:0000313" key="3">
    <source>
        <dbReference type="Proteomes" id="UP001629113"/>
    </source>
</evidence>
<name>A0ABR4P6S4_9HELO</name>
<dbReference type="Proteomes" id="UP001629113">
    <property type="component" value="Unassembled WGS sequence"/>
</dbReference>
<feature type="region of interest" description="Disordered" evidence="1">
    <location>
        <begin position="266"/>
        <end position="301"/>
    </location>
</feature>
<protein>
    <submittedName>
        <fullName evidence="2">Uncharacterized protein</fullName>
    </submittedName>
</protein>
<evidence type="ECO:0000313" key="2">
    <source>
        <dbReference type="EMBL" id="KAL3419015.1"/>
    </source>
</evidence>